<keyword evidence="1" id="KW-0472">Membrane</keyword>
<accession>A0A316TXV7</accession>
<keyword evidence="3" id="KW-1185">Reference proteome</keyword>
<comment type="caution">
    <text evidence="2">The sequence shown here is derived from an EMBL/GenBank/DDBJ whole genome shotgun (WGS) entry which is preliminary data.</text>
</comment>
<dbReference type="RefSeq" id="WP_109645395.1">
    <property type="nucleotide sequence ID" value="NZ_QGGB01000003.1"/>
</dbReference>
<feature type="transmembrane region" description="Helical" evidence="1">
    <location>
        <begin position="40"/>
        <end position="62"/>
    </location>
</feature>
<evidence type="ECO:0000256" key="1">
    <source>
        <dbReference type="SAM" id="Phobius"/>
    </source>
</evidence>
<proteinExistence type="predicted"/>
<name>A0A316TXV7_9BACT</name>
<keyword evidence="1" id="KW-1133">Transmembrane helix</keyword>
<protein>
    <submittedName>
        <fullName evidence="2">Uncharacterized protein</fullName>
    </submittedName>
</protein>
<dbReference type="EMBL" id="QGGB01000003">
    <property type="protein sequence ID" value="PWN07562.1"/>
    <property type="molecule type" value="Genomic_DNA"/>
</dbReference>
<dbReference type="AlphaFoldDB" id="A0A316TXV7"/>
<sequence>MSEHLTTVHEKFSGSWPFIAALSSVLAIILFVYSRVNSDVLISGYLELSSFILFAVAVLSFFKLRDGRISIRIDFDRESSELLFSYYLNRSVVTNETLSITNKIEFKTGRMPDTSLYSEINRSDRTIRFREHPTDSWRYLFQYNSRVIPVSAENAEKTVEILREAASKHP</sequence>
<evidence type="ECO:0000313" key="2">
    <source>
        <dbReference type="EMBL" id="PWN07562.1"/>
    </source>
</evidence>
<feature type="transmembrane region" description="Helical" evidence="1">
    <location>
        <begin position="12"/>
        <end position="34"/>
    </location>
</feature>
<keyword evidence="1" id="KW-0812">Transmembrane</keyword>
<dbReference type="Proteomes" id="UP000245533">
    <property type="component" value="Unassembled WGS sequence"/>
</dbReference>
<reference evidence="2 3" key="1">
    <citation type="submission" date="2018-05" db="EMBL/GenBank/DDBJ databases">
        <title>Rhodohalobacter halophilus gen. nov., sp. nov., a moderately halophilic member of the family Balneolaceae.</title>
        <authorList>
            <person name="Liu Z.-W."/>
        </authorList>
    </citation>
    <scope>NUCLEOTIDE SEQUENCE [LARGE SCALE GENOMIC DNA]</scope>
    <source>
        <strain evidence="2 3">8A47</strain>
    </source>
</reference>
<gene>
    <name evidence="2" type="ORF">DDZ15_04715</name>
</gene>
<evidence type="ECO:0000313" key="3">
    <source>
        <dbReference type="Proteomes" id="UP000245533"/>
    </source>
</evidence>
<dbReference type="OrthoDB" id="1524398at2"/>
<organism evidence="2 3">
    <name type="scientific">Rhodohalobacter mucosus</name>
    <dbReference type="NCBI Taxonomy" id="2079485"/>
    <lineage>
        <taxon>Bacteria</taxon>
        <taxon>Pseudomonadati</taxon>
        <taxon>Balneolota</taxon>
        <taxon>Balneolia</taxon>
        <taxon>Balneolales</taxon>
        <taxon>Balneolaceae</taxon>
        <taxon>Rhodohalobacter</taxon>
    </lineage>
</organism>